<accession>A0ABR0EJL7</accession>
<feature type="compositionally biased region" description="Polar residues" evidence="1">
    <location>
        <begin position="243"/>
        <end position="272"/>
    </location>
</feature>
<feature type="compositionally biased region" description="Polar residues" evidence="1">
    <location>
        <begin position="279"/>
        <end position="301"/>
    </location>
</feature>
<gene>
    <name evidence="2" type="ORF">PRZ48_007546</name>
</gene>
<feature type="compositionally biased region" description="Basic and acidic residues" evidence="1">
    <location>
        <begin position="335"/>
        <end position="355"/>
    </location>
</feature>
<sequence length="366" mass="40348">MRRWRQKNLQDGAKATTKQKKIVLGGMWLELCEFSDLPAPTRQELASWIVHADLVHGTGKRFMYIGSGTGGKEKLYAFSRPGGYEKLKRHVNEGYDVSAEMQASFHLEMGLQQDATMANDRAPDEMLAESMNASAGEDAPWRGSNHASPLRQGVQFDSPVRRRFEDNEGFPVNKMSSDSERFWKIRDNFKAELEQAIEEVRASNLVSKRLEKRDAGGHVLSTQNGATLEGMLITTPNPPNPISTATRQTPRRLSSPSSLAAHTSRPSQSNAAGSRRGQSHATQEDSSSSTGEATIPANTNETRVDVKETSVVANKTRVDGNETRVDGNETEANADDTKADAKETKVDAKETRVDTIEQTPQILYGQ</sequence>
<feature type="region of interest" description="Disordered" evidence="1">
    <location>
        <begin position="132"/>
        <end position="157"/>
    </location>
</feature>
<comment type="caution">
    <text evidence="2">The sequence shown here is derived from an EMBL/GenBank/DDBJ whole genome shotgun (WGS) entry which is preliminary data.</text>
</comment>
<keyword evidence="3" id="KW-1185">Reference proteome</keyword>
<evidence type="ECO:0000313" key="2">
    <source>
        <dbReference type="EMBL" id="KAK4501737.1"/>
    </source>
</evidence>
<dbReference type="Gene3D" id="1.20.5.340">
    <property type="match status" value="1"/>
</dbReference>
<evidence type="ECO:0000256" key="1">
    <source>
        <dbReference type="SAM" id="MobiDB-lite"/>
    </source>
</evidence>
<reference evidence="2 3" key="1">
    <citation type="journal article" date="2023" name="G3 (Bethesda)">
        <title>A chromosome-level genome assembly of Zasmidium syzygii isolated from banana leaves.</title>
        <authorList>
            <person name="van Westerhoven A.C."/>
            <person name="Mehrabi R."/>
            <person name="Talebi R."/>
            <person name="Steentjes M.B.F."/>
            <person name="Corcolon B."/>
            <person name="Chong P.A."/>
            <person name="Kema G.H.J."/>
            <person name="Seidl M.F."/>
        </authorList>
    </citation>
    <scope>NUCLEOTIDE SEQUENCE [LARGE SCALE GENOMIC DNA]</scope>
    <source>
        <strain evidence="2 3">P124</strain>
    </source>
</reference>
<protein>
    <submittedName>
        <fullName evidence="2">Uncharacterized protein</fullName>
    </submittedName>
</protein>
<evidence type="ECO:0000313" key="3">
    <source>
        <dbReference type="Proteomes" id="UP001305779"/>
    </source>
</evidence>
<feature type="compositionally biased region" description="Polar residues" evidence="1">
    <location>
        <begin position="356"/>
        <end position="366"/>
    </location>
</feature>
<proteinExistence type="predicted"/>
<feature type="compositionally biased region" description="Basic and acidic residues" evidence="1">
    <location>
        <begin position="316"/>
        <end position="327"/>
    </location>
</feature>
<name>A0ABR0EJL7_ZASCE</name>
<organism evidence="2 3">
    <name type="scientific">Zasmidium cellare</name>
    <name type="common">Wine cellar mold</name>
    <name type="synonym">Racodium cellare</name>
    <dbReference type="NCBI Taxonomy" id="395010"/>
    <lineage>
        <taxon>Eukaryota</taxon>
        <taxon>Fungi</taxon>
        <taxon>Dikarya</taxon>
        <taxon>Ascomycota</taxon>
        <taxon>Pezizomycotina</taxon>
        <taxon>Dothideomycetes</taxon>
        <taxon>Dothideomycetidae</taxon>
        <taxon>Mycosphaerellales</taxon>
        <taxon>Mycosphaerellaceae</taxon>
        <taxon>Zasmidium</taxon>
    </lineage>
</organism>
<dbReference type="Proteomes" id="UP001305779">
    <property type="component" value="Unassembled WGS sequence"/>
</dbReference>
<feature type="region of interest" description="Disordered" evidence="1">
    <location>
        <begin position="216"/>
        <end position="366"/>
    </location>
</feature>
<dbReference type="EMBL" id="JAXOVC010000005">
    <property type="protein sequence ID" value="KAK4501737.1"/>
    <property type="molecule type" value="Genomic_DNA"/>
</dbReference>